<name>A0A7W6G2S0_9HYPH</name>
<dbReference type="RefSeq" id="WP_183896966.1">
    <property type="nucleotide sequence ID" value="NZ_JACIDV010000008.1"/>
</dbReference>
<dbReference type="EMBL" id="JACIDV010000008">
    <property type="protein sequence ID" value="MBB3947090.1"/>
    <property type="molecule type" value="Genomic_DNA"/>
</dbReference>
<reference evidence="1 2" key="1">
    <citation type="submission" date="2020-08" db="EMBL/GenBank/DDBJ databases">
        <title>Genomic Encyclopedia of Type Strains, Phase IV (KMG-IV): sequencing the most valuable type-strain genomes for metagenomic binning, comparative biology and taxonomic classification.</title>
        <authorList>
            <person name="Goeker M."/>
        </authorList>
    </citation>
    <scope>NUCLEOTIDE SEQUENCE [LARGE SCALE GENOMIC DNA]</scope>
    <source>
        <strain evidence="1 2">DSM 26438</strain>
    </source>
</reference>
<evidence type="ECO:0000313" key="1">
    <source>
        <dbReference type="EMBL" id="MBB3947090.1"/>
    </source>
</evidence>
<organism evidence="1 2">
    <name type="scientific">Rhizobium skierniewicense</name>
    <dbReference type="NCBI Taxonomy" id="984260"/>
    <lineage>
        <taxon>Bacteria</taxon>
        <taxon>Pseudomonadati</taxon>
        <taxon>Pseudomonadota</taxon>
        <taxon>Alphaproteobacteria</taxon>
        <taxon>Hyphomicrobiales</taxon>
        <taxon>Rhizobiaceae</taxon>
        <taxon>Rhizobium/Agrobacterium group</taxon>
        <taxon>Rhizobium</taxon>
    </lineage>
</organism>
<dbReference type="Proteomes" id="UP000565286">
    <property type="component" value="Unassembled WGS sequence"/>
</dbReference>
<sequence length="176" mass="19560">MTDTTTGTAIPARPKYYDDAVREIAVDSIIDDVAEWIEESSQFQQKALKEVLVRCIDTNAYTFASNLERRYGWSPDARLVEILDQFSLYQAHEKVVAVWVSEHGVKIPFKVGDRICSPTIKAGTVEYLYDETAKIGIISDEDIEKTTRPIRLVDFEEATPILGTIGEASAPEGGAS</sequence>
<gene>
    <name evidence="1" type="ORF">GGQ73_003054</name>
</gene>
<proteinExistence type="predicted"/>
<evidence type="ECO:0000313" key="2">
    <source>
        <dbReference type="Proteomes" id="UP000565286"/>
    </source>
</evidence>
<comment type="caution">
    <text evidence="1">The sequence shown here is derived from an EMBL/GenBank/DDBJ whole genome shotgun (WGS) entry which is preliminary data.</text>
</comment>
<accession>A0A7W6G2S0</accession>
<keyword evidence="2" id="KW-1185">Reference proteome</keyword>
<protein>
    <submittedName>
        <fullName evidence="1">Uncharacterized protein</fullName>
    </submittedName>
</protein>
<dbReference type="AlphaFoldDB" id="A0A7W6G2S0"/>